<dbReference type="Proteomes" id="UP001499994">
    <property type="component" value="Unassembled WGS sequence"/>
</dbReference>
<evidence type="ECO:0000313" key="3">
    <source>
        <dbReference type="Proteomes" id="UP001499994"/>
    </source>
</evidence>
<gene>
    <name evidence="2" type="ORF">GCM10022405_20220</name>
</gene>
<sequence length="93" mass="10124">MHGKWNQDLAAYGADTKCQRCDEEGRSAGAASHADQAKYGAGRGDQNELAVFHQIGNADQKEQAYAITDLGRGDNQAGKARRQLQARSNRPHN</sequence>
<feature type="compositionally biased region" description="Basic residues" evidence="1">
    <location>
        <begin position="79"/>
        <end position="93"/>
    </location>
</feature>
<comment type="caution">
    <text evidence="2">The sequence shown here is derived from an EMBL/GenBank/DDBJ whole genome shotgun (WGS) entry which is preliminary data.</text>
</comment>
<reference evidence="3" key="1">
    <citation type="journal article" date="2019" name="Int. J. Syst. Evol. Microbiol.">
        <title>The Global Catalogue of Microorganisms (GCM) 10K type strain sequencing project: providing services to taxonomists for standard genome sequencing and annotation.</title>
        <authorList>
            <consortium name="The Broad Institute Genomics Platform"/>
            <consortium name="The Broad Institute Genome Sequencing Center for Infectious Disease"/>
            <person name="Wu L."/>
            <person name="Ma J."/>
        </authorList>
    </citation>
    <scope>NUCLEOTIDE SEQUENCE [LARGE SCALE GENOMIC DNA]</scope>
    <source>
        <strain evidence="3">JCM 17201</strain>
    </source>
</reference>
<proteinExistence type="predicted"/>
<feature type="region of interest" description="Disordered" evidence="1">
    <location>
        <begin position="70"/>
        <end position="93"/>
    </location>
</feature>
<evidence type="ECO:0000256" key="1">
    <source>
        <dbReference type="SAM" id="MobiDB-lite"/>
    </source>
</evidence>
<evidence type="ECO:0000313" key="2">
    <source>
        <dbReference type="EMBL" id="GAA3894689.1"/>
    </source>
</evidence>
<name>A0ABP7L655_9GAMM</name>
<dbReference type="EMBL" id="BAABDG010000002">
    <property type="protein sequence ID" value="GAA3894689.1"/>
    <property type="molecule type" value="Genomic_DNA"/>
</dbReference>
<protein>
    <submittedName>
        <fullName evidence="2">Uncharacterized protein</fullName>
    </submittedName>
</protein>
<organism evidence="2 3">
    <name type="scientific">Gibbsiella dentisursi</name>
    <dbReference type="NCBI Taxonomy" id="796890"/>
    <lineage>
        <taxon>Bacteria</taxon>
        <taxon>Pseudomonadati</taxon>
        <taxon>Pseudomonadota</taxon>
        <taxon>Gammaproteobacteria</taxon>
        <taxon>Enterobacterales</taxon>
        <taxon>Yersiniaceae</taxon>
        <taxon>Gibbsiella</taxon>
    </lineage>
</organism>
<keyword evidence="3" id="KW-1185">Reference proteome</keyword>
<accession>A0ABP7L655</accession>